<protein>
    <submittedName>
        <fullName evidence="2">Uncharacterized protein</fullName>
    </submittedName>
</protein>
<organism evidence="2">
    <name type="scientific">Timema monikensis</name>
    <dbReference type="NCBI Taxonomy" id="170555"/>
    <lineage>
        <taxon>Eukaryota</taxon>
        <taxon>Metazoa</taxon>
        <taxon>Ecdysozoa</taxon>
        <taxon>Arthropoda</taxon>
        <taxon>Hexapoda</taxon>
        <taxon>Insecta</taxon>
        <taxon>Pterygota</taxon>
        <taxon>Neoptera</taxon>
        <taxon>Polyneoptera</taxon>
        <taxon>Phasmatodea</taxon>
        <taxon>Timematodea</taxon>
        <taxon>Timematoidea</taxon>
        <taxon>Timematidae</taxon>
        <taxon>Timema</taxon>
    </lineage>
</organism>
<proteinExistence type="predicted"/>
<dbReference type="InterPro" id="IPR015943">
    <property type="entry name" value="WD40/YVTN_repeat-like_dom_sf"/>
</dbReference>
<evidence type="ECO:0000313" key="2">
    <source>
        <dbReference type="EMBL" id="CAD7426485.1"/>
    </source>
</evidence>
<feature type="region of interest" description="Disordered" evidence="1">
    <location>
        <begin position="688"/>
        <end position="770"/>
    </location>
</feature>
<feature type="region of interest" description="Disordered" evidence="1">
    <location>
        <begin position="784"/>
        <end position="814"/>
    </location>
</feature>
<dbReference type="AlphaFoldDB" id="A0A7R9E340"/>
<dbReference type="SUPFAM" id="SSF50978">
    <property type="entry name" value="WD40 repeat-like"/>
    <property type="match status" value="1"/>
</dbReference>
<feature type="compositionally biased region" description="Polar residues" evidence="1">
    <location>
        <begin position="702"/>
        <end position="720"/>
    </location>
</feature>
<dbReference type="GO" id="GO:0032527">
    <property type="term" value="P:protein exit from endoplasmic reticulum"/>
    <property type="evidence" value="ECO:0007669"/>
    <property type="project" value="TreeGrafter"/>
</dbReference>
<accession>A0A7R9E340</accession>
<name>A0A7R9E340_9NEOP</name>
<dbReference type="InterPro" id="IPR036322">
    <property type="entry name" value="WD40_repeat_dom_sf"/>
</dbReference>
<sequence>MANPRVEDEGMLREWAPLTDLLGQIPIKAQRGLFTQELNLTCVDALPEFLVVGTNMGLVYWYNRKAGDLQRLRFENTAVAVTCVKVISTVDYMVAAGSDQGTVTVFQIPKIPPDNLPESMRPKNNKQVERYTVGGLHTGPVTTIEWSMNGMKLFSGDKSGLVVFTEIDFYMASKKCLTDTLSGPLWIRTLISGARRSPSGTSTRRPSILSCAAPKNKQSDPLHLSKSSEILNEKYEIVQLSYSQQLLLVSTSYRSIVCHRDDRWKVAQVGQKERKALGHLGATFCVRAGIPRQLVVYASRPGLRLWQANKTGVVEQTLIYKDMLTSPHPQAPLINPCKSHGTPGDQQFGPLHVFNERLLVTHSADVVYVLDPDSIGVVATVTELRGIQSLAVTRDEIFVLEGPRSLIRVAYSPENSVPNGQPQGGREPQSDSLFMSLPVSLSDNAALSSLLDLTYKIKDSTIPFTKISSTISRLGGGVEGDSPTVVTADEALELPPIVPLVGGALVVITYHYCVSEVMPVLMYHYCVSEVMLVLTYHYCVSEVMLVLMYHYCVSEVMLVLTYYCVSEVMPVLMYHYCVSEVMLVLTYHYCVSEVMLVLMYHYCVSEVMLVLTYYCVSEVMLVLTYHYCTDLAVEKPVSPAADCKTTLSLSQCDSGYDLRLGEGSLRAELLDKIGEQQFEDILFKPHRRKRSRTGRPRPLVSGTESGSDTVSMNSVHSTTSEGEDPWSSEQLDISGDLSSTSTRPDSSDYNEQITLRSSSEETLGRIDDSCTPLSTVVGVREFDEELTSQDTSRPTELPLNGQLYLPPEIKPDLRSPSSIEKAVAEKERILAKVLNLDSLCIDHKTPTNTKVISSEINESILQNGVILIGEQTNNISNLLDNKINSFNSADNNSPPSSFTEELSSTLKLDEICSENLKRTFACFDDETDSSTEVSDERVASLSSVLSYGPPSGSSAPPSINTSLELEAPEAPPATCESLTQESVQRADKWVQYKVPDSLTHLSVCRNYVCCVDSRDTVYYSALDGLGLKWHLVDYRARQVVMTQDGNLVWKLFKNVAYALETPSVKGPFGVGWVEAATDVQCVAVDDGMAWFVSLDGRVYIQKLLNPDMVCGVSTPVHCAWPVTGVCCFGGSVLVLTNTGEVLSRQMSCWCNAVSDEEIMKLTPKNLVVSLKKLTLLAPDPLSF</sequence>
<dbReference type="GO" id="GO:0005737">
    <property type="term" value="C:cytoplasm"/>
    <property type="evidence" value="ECO:0007669"/>
    <property type="project" value="GOC"/>
</dbReference>
<gene>
    <name evidence="2" type="ORF">TMSB3V08_LOCUS3370</name>
</gene>
<dbReference type="PANTHER" id="PTHR23287:SF16">
    <property type="entry name" value="TECTONIN BETA-PROPELLER REPEAT-CONTAINING PROTEIN 2"/>
    <property type="match status" value="1"/>
</dbReference>
<dbReference type="EMBL" id="OB793207">
    <property type="protein sequence ID" value="CAD7426485.1"/>
    <property type="molecule type" value="Genomic_DNA"/>
</dbReference>
<evidence type="ECO:0000256" key="1">
    <source>
        <dbReference type="SAM" id="MobiDB-lite"/>
    </source>
</evidence>
<feature type="compositionally biased region" description="Polar residues" evidence="1">
    <location>
        <begin position="727"/>
        <end position="757"/>
    </location>
</feature>
<feature type="compositionally biased region" description="Basic and acidic residues" evidence="1">
    <location>
        <begin position="758"/>
        <end position="768"/>
    </location>
</feature>
<reference evidence="2" key="1">
    <citation type="submission" date="2020-11" db="EMBL/GenBank/DDBJ databases">
        <authorList>
            <person name="Tran Van P."/>
        </authorList>
    </citation>
    <scope>NUCLEOTIDE SEQUENCE</scope>
</reference>
<dbReference type="Gene3D" id="2.130.10.10">
    <property type="entry name" value="YVTN repeat-like/Quinoprotein amine dehydrogenase"/>
    <property type="match status" value="1"/>
</dbReference>
<dbReference type="PANTHER" id="PTHR23287">
    <property type="entry name" value="RUBY-EYE2-LIKE PROTEIN"/>
    <property type="match status" value="1"/>
</dbReference>